<gene>
    <name evidence="1" type="ORF">ACFQ3T_02720</name>
</gene>
<protein>
    <submittedName>
        <fullName evidence="1">Uncharacterized protein</fullName>
    </submittedName>
</protein>
<evidence type="ECO:0000313" key="2">
    <source>
        <dbReference type="Proteomes" id="UP001597168"/>
    </source>
</evidence>
<reference evidence="2" key="1">
    <citation type="journal article" date="2019" name="Int. J. Syst. Evol. Microbiol.">
        <title>The Global Catalogue of Microorganisms (GCM) 10K type strain sequencing project: providing services to taxonomists for standard genome sequencing and annotation.</title>
        <authorList>
            <consortium name="The Broad Institute Genomics Platform"/>
            <consortium name="The Broad Institute Genome Sequencing Center for Infectious Disease"/>
            <person name="Wu L."/>
            <person name="Ma J."/>
        </authorList>
    </citation>
    <scope>NUCLEOTIDE SEQUENCE [LARGE SCALE GENOMIC DNA]</scope>
    <source>
        <strain evidence="2">CCUG 60214</strain>
    </source>
</reference>
<dbReference type="EMBL" id="JBHTLK010000006">
    <property type="protein sequence ID" value="MFD1146033.1"/>
    <property type="molecule type" value="Genomic_DNA"/>
</dbReference>
<sequence>MPTAAHVVVSGPGGCGKTALLRDLGERFTVVDDAHLQSDEVIAWQAGDRRLFAIGQRVPHRNRRLDEAVRDLGPDVVRIRLGPLRQDQVAGCVRERVGTEVTGDEASALFDRTGGVPAFLLSAVSSDPIGSLAPVLDAFAPGVRRLVSALALGAPLDRDLLGAALDLDAAALMLAVDGARAASALRPDGTLVPIVAQACRALTDPGQCAATLRDLVAAHRGRRQPIRRLAVSLLESPIAAMGQAELLVAAGREAMGGRPGPRGAVARRGR</sequence>
<evidence type="ECO:0000313" key="1">
    <source>
        <dbReference type="EMBL" id="MFD1146033.1"/>
    </source>
</evidence>
<dbReference type="RefSeq" id="WP_380719369.1">
    <property type="nucleotide sequence ID" value="NZ_JBHTLK010000006.1"/>
</dbReference>
<proteinExistence type="predicted"/>
<dbReference type="Proteomes" id="UP001597168">
    <property type="component" value="Unassembled WGS sequence"/>
</dbReference>
<comment type="caution">
    <text evidence="1">The sequence shown here is derived from an EMBL/GenBank/DDBJ whole genome shotgun (WGS) entry which is preliminary data.</text>
</comment>
<keyword evidence="2" id="KW-1185">Reference proteome</keyword>
<organism evidence="1 2">
    <name type="scientific">Saccharothrix hoggarensis</name>
    <dbReference type="NCBI Taxonomy" id="913853"/>
    <lineage>
        <taxon>Bacteria</taxon>
        <taxon>Bacillati</taxon>
        <taxon>Actinomycetota</taxon>
        <taxon>Actinomycetes</taxon>
        <taxon>Pseudonocardiales</taxon>
        <taxon>Pseudonocardiaceae</taxon>
        <taxon>Saccharothrix</taxon>
    </lineage>
</organism>
<name>A0ABW3QDY5_9PSEU</name>
<accession>A0ABW3QDY5</accession>